<accession>A0A836B8H1</accession>
<protein>
    <submittedName>
        <fullName evidence="2">Uncharacterized protein</fullName>
    </submittedName>
</protein>
<gene>
    <name evidence="2" type="ORF">HYH02_004723</name>
</gene>
<keyword evidence="3" id="KW-1185">Reference proteome</keyword>
<feature type="compositionally biased region" description="Gly residues" evidence="1">
    <location>
        <begin position="765"/>
        <end position="775"/>
    </location>
</feature>
<feature type="region of interest" description="Disordered" evidence="1">
    <location>
        <begin position="1"/>
        <end position="26"/>
    </location>
</feature>
<feature type="region of interest" description="Disordered" evidence="1">
    <location>
        <begin position="1005"/>
        <end position="1078"/>
    </location>
</feature>
<feature type="compositionally biased region" description="Gly residues" evidence="1">
    <location>
        <begin position="1050"/>
        <end position="1064"/>
    </location>
</feature>
<feature type="region of interest" description="Disordered" evidence="1">
    <location>
        <begin position="134"/>
        <end position="182"/>
    </location>
</feature>
<proteinExistence type="predicted"/>
<feature type="compositionally biased region" description="Gly residues" evidence="1">
    <location>
        <begin position="599"/>
        <end position="618"/>
    </location>
</feature>
<evidence type="ECO:0000313" key="3">
    <source>
        <dbReference type="Proteomes" id="UP000613740"/>
    </source>
</evidence>
<feature type="region of interest" description="Disordered" evidence="1">
    <location>
        <begin position="678"/>
        <end position="707"/>
    </location>
</feature>
<reference evidence="2" key="1">
    <citation type="journal article" date="2020" name="bioRxiv">
        <title>Comparative genomics of Chlamydomonas.</title>
        <authorList>
            <person name="Craig R.J."/>
            <person name="Hasan A.R."/>
            <person name="Ness R.W."/>
            <person name="Keightley P.D."/>
        </authorList>
    </citation>
    <scope>NUCLEOTIDE SEQUENCE</scope>
    <source>
        <strain evidence="2">CCAP 11/173</strain>
    </source>
</reference>
<feature type="region of interest" description="Disordered" evidence="1">
    <location>
        <begin position="1126"/>
        <end position="1198"/>
    </location>
</feature>
<dbReference type="OrthoDB" id="550126at2759"/>
<sequence length="1270" mass="120481">MGEFDNDSPKTRAGGATWSNSRGTSGELVVVLPDVKQKAIGKANETVTQRILKANGVNEITKKAKEKKAVVIPPGPGMLVAPGAPPAAPPVVQPAQPPATLAGLPPGVGRQRPPTLAPAIEVEDTRVAGCCGLFGGRAPPPRPPALVDAKGDDGRGGGGTSSGNSASGQVGPGAAGPTGPAIAAARPVTASGRGAPSLFDSTFRQANQSIKRVPQSARARSASANVARGRSAGSDGIVSNWDDVDEGEFEELESDEGDDLLDDHDEDEVTALGPTGSSRQTTAAGEAAAGLLGGGDGPAPSSVGTSRAGTAKSLALSTYTAASSKAPTKSILKSAASKRDQGQNSGGVAGLAAVSIDGEISNGNGSGMPCTTGGSGGASRLSGGGAPQMRISAGGTPANLIYGAGGGADGRGMLPPGYAPSASAPPTDYLNPTVAGPPPGELLLTPIPPIGAGLAYVTGGGVGFYSQPVGGGAAPADWPQPPVARLSGAGAGGSGNGAAAGAVAAAAVLAPGAGAASLSAATATRPGNNMMVTAEQLLDVLMAQGKITEHDVQGAMGMGMQQQQPVASTLYPTLPQTQAPQLQAAVGVAGTAGPNPFSSGGGGSGGGGSGSSGGGGGAQPQQFISPGQSPDHSTTNAPRFMIGAPGPAAMGPALGPGPGLATHGSLHRDVHSRVRFGVNQVAPPPGTRQLTHSNTGGPGDLPPPVAPPAAAAAAAAVSESLMATSPCGSGGAGAGASSAVAPARAGLAVTSSQRVRFIDEAGPCAGSGGGSGVGSPLGPRSPDKTTPEAMTPVEIGPGPGYNPQGVLSAATAALGVQPAPPGAGLPAPPAAPAATISVRTSPATSPSRVGGFRGELGMAAAAAAPPQHGTKGGSGGSRSASSPHTASSALLPGGGPPPHPVSAGGAPLRDPQHAPPSPLGPAGGGALQMRYSGGPAYMPTHTHAYGHSSKAPAGFAAAAAAALATPSPPVEKVGHMVAQGVAPPQGSSPMRITAPGAYGGGPGTAGAAGGGGSGGGQALARNTSGSSNGSTCIRIGSAGSAASATTSRNGYGGGQQGTGGGAREGGPAAAAPAAAGSGAASGASHLWKKVSEAATAAATLAAAAGGSVGGMGAVERLAALKLQSHMRGGASGGGAIPDGAHGMPGADATAAKNASRGAGSNWMSDGGIGASDGHPYNHARAQDPQQQEHGQGAAPAIRLNGGRSVRWTAAVVYEIDPGEVEDVANCGSNQSINSVTVGPGGGAGGHGGGAGAAEDGGGGRSKGGRGGGWM</sequence>
<feature type="compositionally biased region" description="Gly residues" evidence="1">
    <location>
        <begin position="373"/>
        <end position="386"/>
    </location>
</feature>
<feature type="region of interest" description="Disordered" evidence="1">
    <location>
        <begin position="327"/>
        <end position="347"/>
    </location>
</feature>
<feature type="compositionally biased region" description="Polar residues" evidence="1">
    <location>
        <begin position="837"/>
        <end position="847"/>
    </location>
</feature>
<feature type="compositionally biased region" description="Acidic residues" evidence="1">
    <location>
        <begin position="242"/>
        <end position="269"/>
    </location>
</feature>
<feature type="compositionally biased region" description="Low complexity" evidence="1">
    <location>
        <begin position="1065"/>
        <end position="1078"/>
    </location>
</feature>
<comment type="caution">
    <text evidence="2">The sequence shown here is derived from an EMBL/GenBank/DDBJ whole genome shotgun (WGS) entry which is preliminary data.</text>
</comment>
<feature type="compositionally biased region" description="Gly residues" evidence="1">
    <location>
        <begin position="1005"/>
        <end position="1017"/>
    </location>
</feature>
<feature type="compositionally biased region" description="Polar residues" evidence="1">
    <location>
        <begin position="619"/>
        <end position="637"/>
    </location>
</feature>
<feature type="region of interest" description="Disordered" evidence="1">
    <location>
        <begin position="589"/>
        <end position="666"/>
    </location>
</feature>
<feature type="region of interest" description="Disordered" evidence="1">
    <location>
        <begin position="820"/>
        <end position="927"/>
    </location>
</feature>
<feature type="compositionally biased region" description="Polar residues" evidence="1">
    <location>
        <begin position="1021"/>
        <end position="1031"/>
    </location>
</feature>
<dbReference type="EMBL" id="JAEHOD010000010">
    <property type="protein sequence ID" value="KAG2450891.1"/>
    <property type="molecule type" value="Genomic_DNA"/>
</dbReference>
<dbReference type="AlphaFoldDB" id="A0A836B8H1"/>
<feature type="region of interest" description="Disordered" evidence="1">
    <location>
        <begin position="1238"/>
        <end position="1270"/>
    </location>
</feature>
<feature type="compositionally biased region" description="Low complexity" evidence="1">
    <location>
        <begin position="877"/>
        <end position="891"/>
    </location>
</feature>
<evidence type="ECO:0000256" key="1">
    <source>
        <dbReference type="SAM" id="MobiDB-lite"/>
    </source>
</evidence>
<feature type="region of interest" description="Disordered" evidence="1">
    <location>
        <begin position="364"/>
        <end position="388"/>
    </location>
</feature>
<evidence type="ECO:0000313" key="2">
    <source>
        <dbReference type="EMBL" id="KAG2450891.1"/>
    </source>
</evidence>
<feature type="compositionally biased region" description="Low complexity" evidence="1">
    <location>
        <begin position="643"/>
        <end position="653"/>
    </location>
</feature>
<feature type="compositionally biased region" description="Pro residues" evidence="1">
    <location>
        <begin position="820"/>
        <end position="831"/>
    </location>
</feature>
<feature type="compositionally biased region" description="Low complexity" evidence="1">
    <location>
        <begin position="216"/>
        <end position="234"/>
    </location>
</feature>
<name>A0A836B8H1_9CHLO</name>
<dbReference type="Proteomes" id="UP000613740">
    <property type="component" value="Unassembled WGS sequence"/>
</dbReference>
<feature type="region of interest" description="Disordered" evidence="1">
    <location>
        <begin position="209"/>
        <end position="283"/>
    </location>
</feature>
<feature type="region of interest" description="Disordered" evidence="1">
    <location>
        <begin position="763"/>
        <end position="789"/>
    </location>
</feature>
<feature type="compositionally biased region" description="Low complexity" evidence="1">
    <location>
        <begin position="1036"/>
        <end position="1047"/>
    </location>
</feature>
<organism evidence="2 3">
    <name type="scientific">Chlamydomonas schloesseri</name>
    <dbReference type="NCBI Taxonomy" id="2026947"/>
    <lineage>
        <taxon>Eukaryota</taxon>
        <taxon>Viridiplantae</taxon>
        <taxon>Chlorophyta</taxon>
        <taxon>core chlorophytes</taxon>
        <taxon>Chlorophyceae</taxon>
        <taxon>CS clade</taxon>
        <taxon>Chlamydomonadales</taxon>
        <taxon>Chlamydomonadaceae</taxon>
        <taxon>Chlamydomonas</taxon>
    </lineage>
</organism>
<feature type="region of interest" description="Disordered" evidence="1">
    <location>
        <begin position="288"/>
        <end position="307"/>
    </location>
</feature>